<comment type="cofactor">
    <cofactor evidence="1">
        <name>Zn(2+)</name>
        <dbReference type="ChEBI" id="CHEBI:29105"/>
    </cofactor>
</comment>
<organism evidence="22 24">
    <name type="scientific">Gibberella zeae</name>
    <name type="common">Wheat head blight fungus</name>
    <name type="synonym">Fusarium graminearum</name>
    <dbReference type="NCBI Taxonomy" id="5518"/>
    <lineage>
        <taxon>Eukaryota</taxon>
        <taxon>Fungi</taxon>
        <taxon>Dikarya</taxon>
        <taxon>Ascomycota</taxon>
        <taxon>Pezizomycotina</taxon>
        <taxon>Sordariomycetes</taxon>
        <taxon>Hypocreomycetidae</taxon>
        <taxon>Hypocreales</taxon>
        <taxon>Nectriaceae</taxon>
        <taxon>Fusarium</taxon>
    </lineage>
</organism>
<feature type="compositionally biased region" description="Polar residues" evidence="21">
    <location>
        <begin position="105"/>
        <end position="121"/>
    </location>
</feature>
<dbReference type="InterPro" id="IPR039289">
    <property type="entry name" value="CHCHD4"/>
</dbReference>
<evidence type="ECO:0000256" key="13">
    <source>
        <dbReference type="ARBA" id="ARBA00023002"/>
    </source>
</evidence>
<dbReference type="GO" id="GO:0015035">
    <property type="term" value="F:protein-disulfide reductase activity"/>
    <property type="evidence" value="ECO:0007669"/>
    <property type="project" value="InterPro"/>
</dbReference>
<sequence length="368" mass="39693">MYRNTMRSASRPVIASLRSSTIRAAPRRFASTAPADKPRSFKGSLVRLGLAFGAVYYYNTSPIFADEAISKTVPAPAAFSDDDLPTVDSIVEEKRKQIKAKSEETAASSKTPESQQSNPQTAAADGSPAALEEEAGQQGAFNPETGEINWDCPCLGGMADGPCGEEFKTAFSCFVFSQEEPKGMDCIDKFQGMQECFKKYPDIYGAELADDEDGAPTPDFGDEQPSGEPTTAEVKSNGELARETKDKTAADATKSDDSQKPAESKTPAKTTSTSTDSAQKPAVDAHRDAEPKSDAETASSGSRMVQDVAIPIEKPVNDKYWQDMHKSEVQKKEVTVGITQAHDATAANEEIKHIERQEAAKKNAEKKQ</sequence>
<keyword evidence="15" id="KW-0496">Mitochondrion</keyword>
<dbReference type="EMBL" id="CAAKMV010000163">
    <property type="protein sequence ID" value="VIO62759.1"/>
    <property type="molecule type" value="Genomic_DNA"/>
</dbReference>
<evidence type="ECO:0000256" key="19">
    <source>
        <dbReference type="ARBA" id="ARBA00024980"/>
    </source>
</evidence>
<evidence type="ECO:0000256" key="18">
    <source>
        <dbReference type="ARBA" id="ARBA00023284"/>
    </source>
</evidence>
<dbReference type="Gene3D" id="1.10.287.2900">
    <property type="match status" value="1"/>
</dbReference>
<dbReference type="PANTHER" id="PTHR21622">
    <property type="entry name" value="COILED-COIL-HELIX-COILED-COIL-HELIX DOMAIN CONTAINING 4"/>
    <property type="match status" value="1"/>
</dbReference>
<accession>A0A2H3HHL0</accession>
<keyword evidence="8" id="KW-0999">Mitochondrion inner membrane</keyword>
<dbReference type="PANTHER" id="PTHR21622:SF0">
    <property type="entry name" value="COILED-COIL-HELIX-COILED-COIL-HELIX DOMAIN CONTAINING 4"/>
    <property type="match status" value="1"/>
</dbReference>
<keyword evidence="7" id="KW-0812">Transmembrane</keyword>
<evidence type="ECO:0000313" key="23">
    <source>
        <dbReference type="EMBL" id="VIO62759.1"/>
    </source>
</evidence>
<evidence type="ECO:0000256" key="11">
    <source>
        <dbReference type="ARBA" id="ARBA00022968"/>
    </source>
</evidence>
<keyword evidence="13" id="KW-0560">Oxidoreductase</keyword>
<keyword evidence="18" id="KW-0676">Redox-active center</keyword>
<gene>
    <name evidence="23" type="ORF">FUG_LOCUS477698</name>
    <name evidence="22" type="ORF">MDCFG202_LOCUS307034</name>
</gene>
<dbReference type="Proteomes" id="UP000746612">
    <property type="component" value="Unassembled WGS sequence"/>
</dbReference>
<evidence type="ECO:0000256" key="15">
    <source>
        <dbReference type="ARBA" id="ARBA00023128"/>
    </source>
</evidence>
<evidence type="ECO:0000256" key="17">
    <source>
        <dbReference type="ARBA" id="ARBA00023157"/>
    </source>
</evidence>
<keyword evidence="10" id="KW-0809">Transit peptide</keyword>
<name>A0A2H3HHL0_GIBZA</name>
<dbReference type="GO" id="GO:0045041">
    <property type="term" value="P:protein import into mitochondrial intermembrane space"/>
    <property type="evidence" value="ECO:0007669"/>
    <property type="project" value="InterPro"/>
</dbReference>
<feature type="region of interest" description="Disordered" evidence="21">
    <location>
        <begin position="95"/>
        <end position="144"/>
    </location>
</feature>
<evidence type="ECO:0000256" key="8">
    <source>
        <dbReference type="ARBA" id="ARBA00022792"/>
    </source>
</evidence>
<evidence type="ECO:0000256" key="20">
    <source>
        <dbReference type="ARBA" id="ARBA00033150"/>
    </source>
</evidence>
<keyword evidence="14" id="KW-0811">Translocation</keyword>
<evidence type="ECO:0000256" key="16">
    <source>
        <dbReference type="ARBA" id="ARBA00023136"/>
    </source>
</evidence>
<evidence type="ECO:0000256" key="3">
    <source>
        <dbReference type="ARBA" id="ARBA00004164"/>
    </source>
</evidence>
<dbReference type="FunFam" id="1.10.287.2900:FF:000002">
    <property type="entry name" value="Mitochondrial intermembrane space import and assembly protein"/>
    <property type="match status" value="1"/>
</dbReference>
<comment type="function">
    <text evidence="19">Required for the import and folding of small cysteine-containing proteins (small Tim) in the mitochondrial intermembrane space (IMS). Forms a redox cycle with ERV1 that involves a disulfide relay system. Precursor proteins to be imported into the IMS are translocated in their reduced form into the mitochondria. The oxidized form of MIA40 forms a transient intermolecular disulfide bridge with the reduced precursor protein, resulting in oxidation of the precursor protein that now contains an intramolecular disulfide bond and is able to undergo folding in the IMS.</text>
</comment>
<dbReference type="GO" id="GO:0005743">
    <property type="term" value="C:mitochondrial inner membrane"/>
    <property type="evidence" value="ECO:0007669"/>
    <property type="project" value="UniProtKB-SubCell"/>
</dbReference>
<evidence type="ECO:0000256" key="21">
    <source>
        <dbReference type="SAM" id="MobiDB-lite"/>
    </source>
</evidence>
<feature type="compositionally biased region" description="Basic and acidic residues" evidence="21">
    <location>
        <begin position="283"/>
        <end position="295"/>
    </location>
</feature>
<feature type="compositionally biased region" description="Low complexity" evidence="21">
    <location>
        <begin position="264"/>
        <end position="280"/>
    </location>
</feature>
<keyword evidence="11" id="KW-0735">Signal-anchor</keyword>
<feature type="compositionally biased region" description="Basic and acidic residues" evidence="21">
    <location>
        <begin position="95"/>
        <end position="104"/>
    </location>
</feature>
<keyword evidence="9" id="KW-0653">Protein transport</keyword>
<keyword evidence="6" id="KW-0813">Transport</keyword>
<dbReference type="EMBL" id="CAJPIJ010000146">
    <property type="protein sequence ID" value="CAG1989149.1"/>
    <property type="molecule type" value="Genomic_DNA"/>
</dbReference>
<evidence type="ECO:0000256" key="12">
    <source>
        <dbReference type="ARBA" id="ARBA00022989"/>
    </source>
</evidence>
<feature type="compositionally biased region" description="Basic and acidic residues" evidence="21">
    <location>
        <begin position="240"/>
        <end position="263"/>
    </location>
</feature>
<evidence type="ECO:0000256" key="6">
    <source>
        <dbReference type="ARBA" id="ARBA00022448"/>
    </source>
</evidence>
<comment type="cofactor">
    <cofactor evidence="2">
        <name>Cu(2+)</name>
        <dbReference type="ChEBI" id="CHEBI:29036"/>
    </cofactor>
</comment>
<keyword evidence="16" id="KW-0472">Membrane</keyword>
<reference evidence="22" key="2">
    <citation type="submission" date="2021-03" db="EMBL/GenBank/DDBJ databases">
        <authorList>
            <person name="Alouane T."/>
            <person name="Langin T."/>
            <person name="Bonhomme L."/>
        </authorList>
    </citation>
    <scope>NUCLEOTIDE SEQUENCE</scope>
    <source>
        <strain evidence="22">MDC_Fg202</strain>
    </source>
</reference>
<evidence type="ECO:0000256" key="14">
    <source>
        <dbReference type="ARBA" id="ARBA00023010"/>
    </source>
</evidence>
<proteinExistence type="predicted"/>
<keyword evidence="17" id="KW-1015">Disulfide bond</keyword>
<evidence type="ECO:0000313" key="22">
    <source>
        <dbReference type="EMBL" id="CAG1989149.1"/>
    </source>
</evidence>
<evidence type="ECO:0000256" key="10">
    <source>
        <dbReference type="ARBA" id="ARBA00022946"/>
    </source>
</evidence>
<evidence type="ECO:0000313" key="24">
    <source>
        <dbReference type="Proteomes" id="UP000746612"/>
    </source>
</evidence>
<dbReference type="GO" id="GO:0005758">
    <property type="term" value="C:mitochondrial intermembrane space"/>
    <property type="evidence" value="ECO:0007669"/>
    <property type="project" value="TreeGrafter"/>
</dbReference>
<evidence type="ECO:0000256" key="1">
    <source>
        <dbReference type="ARBA" id="ARBA00001947"/>
    </source>
</evidence>
<evidence type="ECO:0000256" key="2">
    <source>
        <dbReference type="ARBA" id="ARBA00001973"/>
    </source>
</evidence>
<protein>
    <recommendedName>
        <fullName evidence="5">Mitochondrial intermembrane space import and assembly protein 40</fullName>
    </recommendedName>
    <alternativeName>
        <fullName evidence="20">Mitochondrial import inner membrane translocase TIM40</fullName>
    </alternativeName>
</protein>
<evidence type="ECO:0000256" key="4">
    <source>
        <dbReference type="ARBA" id="ARBA00011245"/>
    </source>
</evidence>
<dbReference type="AlphaFoldDB" id="A0A2H3HHL0"/>
<evidence type="ECO:0000256" key="9">
    <source>
        <dbReference type="ARBA" id="ARBA00022927"/>
    </source>
</evidence>
<dbReference type="PROSITE" id="PS51808">
    <property type="entry name" value="CHCH"/>
    <property type="match status" value="1"/>
</dbReference>
<keyword evidence="12" id="KW-1133">Transmembrane helix</keyword>
<evidence type="ECO:0000256" key="5">
    <source>
        <dbReference type="ARBA" id="ARBA00013714"/>
    </source>
</evidence>
<evidence type="ECO:0000256" key="7">
    <source>
        <dbReference type="ARBA" id="ARBA00022692"/>
    </source>
</evidence>
<feature type="region of interest" description="Disordered" evidence="21">
    <location>
        <begin position="208"/>
        <end position="310"/>
    </location>
</feature>
<comment type="subunit">
    <text evidence="4">Monomer.</text>
</comment>
<reference evidence="23" key="1">
    <citation type="submission" date="2019-04" db="EMBL/GenBank/DDBJ databases">
        <authorList>
            <person name="Melise S."/>
            <person name="Noan J."/>
            <person name="Okalmin O."/>
        </authorList>
    </citation>
    <scope>NUCLEOTIDE SEQUENCE</scope>
    <source>
        <strain evidence="23">FN9</strain>
    </source>
</reference>
<dbReference type="OrthoDB" id="7481291at2759"/>
<comment type="subcellular location">
    <subcellularLocation>
        <location evidence="3">Mitochondrion inner membrane</location>
        <topology evidence="3">Single-pass type II membrane protein</topology>
        <orientation evidence="3">Intermembrane side</orientation>
    </subcellularLocation>
</comment>